<dbReference type="PANTHER" id="PTHR43663">
    <property type="entry name" value="CHROMATE TRANSPORT PROTEIN-RELATED"/>
    <property type="match status" value="1"/>
</dbReference>
<organism evidence="8 9">
    <name type="scientific">Tsukamurella soli</name>
    <dbReference type="NCBI Taxonomy" id="644556"/>
    <lineage>
        <taxon>Bacteria</taxon>
        <taxon>Bacillati</taxon>
        <taxon>Actinomycetota</taxon>
        <taxon>Actinomycetes</taxon>
        <taxon>Mycobacteriales</taxon>
        <taxon>Tsukamurellaceae</taxon>
        <taxon>Tsukamurella</taxon>
    </lineage>
</organism>
<evidence type="ECO:0000256" key="1">
    <source>
        <dbReference type="ARBA" id="ARBA00004651"/>
    </source>
</evidence>
<comment type="subcellular location">
    <subcellularLocation>
        <location evidence="1">Cell membrane</location>
        <topology evidence="1">Multi-pass membrane protein</topology>
    </subcellularLocation>
</comment>
<feature type="transmembrane region" description="Helical" evidence="7">
    <location>
        <begin position="82"/>
        <end position="104"/>
    </location>
</feature>
<feature type="transmembrane region" description="Helical" evidence="7">
    <location>
        <begin position="143"/>
        <end position="167"/>
    </location>
</feature>
<reference evidence="9" key="1">
    <citation type="journal article" date="2019" name="Int. J. Syst. Evol. Microbiol.">
        <title>The Global Catalogue of Microorganisms (GCM) 10K type strain sequencing project: providing services to taxonomists for standard genome sequencing and annotation.</title>
        <authorList>
            <consortium name="The Broad Institute Genomics Platform"/>
            <consortium name="The Broad Institute Genome Sequencing Center for Infectious Disease"/>
            <person name="Wu L."/>
            <person name="Ma J."/>
        </authorList>
    </citation>
    <scope>NUCLEOTIDE SEQUENCE [LARGE SCALE GENOMIC DNA]</scope>
    <source>
        <strain evidence="9">JCM 17688</strain>
    </source>
</reference>
<dbReference type="EMBL" id="BAABFR010000005">
    <property type="protein sequence ID" value="GAA4384634.1"/>
    <property type="molecule type" value="Genomic_DNA"/>
</dbReference>
<accession>A0ABP8J426</accession>
<comment type="caution">
    <text evidence="8">The sequence shown here is derived from an EMBL/GenBank/DDBJ whole genome shotgun (WGS) entry which is preliminary data.</text>
</comment>
<name>A0ABP8J426_9ACTN</name>
<dbReference type="PANTHER" id="PTHR43663:SF1">
    <property type="entry name" value="CHROMATE TRANSPORTER"/>
    <property type="match status" value="1"/>
</dbReference>
<dbReference type="InterPro" id="IPR003370">
    <property type="entry name" value="Chromate_transpt"/>
</dbReference>
<keyword evidence="5 7" id="KW-1133">Transmembrane helix</keyword>
<evidence type="ECO:0000256" key="7">
    <source>
        <dbReference type="SAM" id="Phobius"/>
    </source>
</evidence>
<dbReference type="RefSeq" id="WP_344990456.1">
    <property type="nucleotide sequence ID" value="NZ_BAABFR010000005.1"/>
</dbReference>
<evidence type="ECO:0000256" key="5">
    <source>
        <dbReference type="ARBA" id="ARBA00022989"/>
    </source>
</evidence>
<dbReference type="InterPro" id="IPR052518">
    <property type="entry name" value="CHR_Transporter"/>
</dbReference>
<evidence type="ECO:0000256" key="6">
    <source>
        <dbReference type="ARBA" id="ARBA00023136"/>
    </source>
</evidence>
<keyword evidence="3" id="KW-1003">Cell membrane</keyword>
<evidence type="ECO:0000256" key="2">
    <source>
        <dbReference type="ARBA" id="ARBA00005262"/>
    </source>
</evidence>
<evidence type="ECO:0000256" key="3">
    <source>
        <dbReference type="ARBA" id="ARBA00022475"/>
    </source>
</evidence>
<evidence type="ECO:0000313" key="8">
    <source>
        <dbReference type="EMBL" id="GAA4384634.1"/>
    </source>
</evidence>
<keyword evidence="4 7" id="KW-0812">Transmembrane</keyword>
<sequence length="191" mass="20703">MSATDQPFTPSRLQLFSGFALIGLTGFGGVLPSARHVLVDRRRWLTDTEFTELYSLAQFFPGPNVANVCVIYGRRYHGWSGAAAAIVGLYLFPTVLTIAAGFAIDRWWRIPQVQQTFGAIMPVASGLMVGSAAKLLKGMRIAWWTVTVLVATFVLMAVLGLSLWLVILLTAPTAVGLALLDSHRQAGPADR</sequence>
<comment type="similarity">
    <text evidence="2">Belongs to the chromate ion transporter (CHR) (TC 2.A.51) family.</text>
</comment>
<evidence type="ECO:0000313" key="9">
    <source>
        <dbReference type="Proteomes" id="UP001500635"/>
    </source>
</evidence>
<dbReference type="Proteomes" id="UP001500635">
    <property type="component" value="Unassembled WGS sequence"/>
</dbReference>
<keyword evidence="6 7" id="KW-0472">Membrane</keyword>
<proteinExistence type="inferred from homology"/>
<feature type="transmembrane region" description="Helical" evidence="7">
    <location>
        <begin position="116"/>
        <end position="136"/>
    </location>
</feature>
<dbReference type="Pfam" id="PF02417">
    <property type="entry name" value="Chromate_transp"/>
    <property type="match status" value="1"/>
</dbReference>
<protein>
    <submittedName>
        <fullName evidence="8">Chromate transporter</fullName>
    </submittedName>
</protein>
<gene>
    <name evidence="8" type="ORF">GCM10023147_05290</name>
</gene>
<keyword evidence="9" id="KW-1185">Reference proteome</keyword>
<evidence type="ECO:0000256" key="4">
    <source>
        <dbReference type="ARBA" id="ARBA00022692"/>
    </source>
</evidence>
<feature type="transmembrane region" description="Helical" evidence="7">
    <location>
        <begin position="15"/>
        <end position="34"/>
    </location>
</feature>